<evidence type="ECO:0000256" key="10">
    <source>
        <dbReference type="ARBA" id="ARBA00022679"/>
    </source>
</evidence>
<evidence type="ECO:0000256" key="12">
    <source>
        <dbReference type="ARBA" id="ARBA00022723"/>
    </source>
</evidence>
<dbReference type="Gene3D" id="6.10.340.10">
    <property type="match status" value="1"/>
</dbReference>
<evidence type="ECO:0000256" key="6">
    <source>
        <dbReference type="ARBA" id="ARBA00017322"/>
    </source>
</evidence>
<accession>A0A927M9R7</accession>
<name>A0A927M9R7_9ACTN</name>
<evidence type="ECO:0000256" key="2">
    <source>
        <dbReference type="ARBA" id="ARBA00001966"/>
    </source>
</evidence>
<evidence type="ECO:0000256" key="21">
    <source>
        <dbReference type="SAM" id="MobiDB-lite"/>
    </source>
</evidence>
<dbReference type="PANTHER" id="PTHR24421:SF58">
    <property type="entry name" value="SIGNAL TRANSDUCTION HISTIDINE-PROTEIN KINASE_PHOSPHATASE UHPB"/>
    <property type="match status" value="1"/>
</dbReference>
<keyword evidence="26" id="KW-1185">Reference proteome</keyword>
<dbReference type="CDD" id="cd06225">
    <property type="entry name" value="HAMP"/>
    <property type="match status" value="1"/>
</dbReference>
<comment type="subcellular location">
    <subcellularLocation>
        <location evidence="4">Cytoplasm</location>
    </subcellularLocation>
    <subcellularLocation>
        <location evidence="3">Membrane</location>
    </subcellularLocation>
</comment>
<keyword evidence="16" id="KW-0902">Two-component regulatory system</keyword>
<feature type="coiled-coil region" evidence="20">
    <location>
        <begin position="38"/>
        <end position="65"/>
    </location>
</feature>
<dbReference type="GO" id="GO:0046983">
    <property type="term" value="F:protein dimerization activity"/>
    <property type="evidence" value="ECO:0007669"/>
    <property type="project" value="InterPro"/>
</dbReference>
<evidence type="ECO:0000256" key="20">
    <source>
        <dbReference type="SAM" id="Coils"/>
    </source>
</evidence>
<evidence type="ECO:0000256" key="15">
    <source>
        <dbReference type="ARBA" id="ARBA00023004"/>
    </source>
</evidence>
<evidence type="ECO:0000313" key="26">
    <source>
        <dbReference type="Proteomes" id="UP000649753"/>
    </source>
</evidence>
<evidence type="ECO:0000256" key="14">
    <source>
        <dbReference type="ARBA" id="ARBA00022989"/>
    </source>
</evidence>
<dbReference type="InterPro" id="IPR011712">
    <property type="entry name" value="Sig_transdc_His_kin_sub3_dim/P"/>
</dbReference>
<protein>
    <recommendedName>
        <fullName evidence="6">Oxygen sensor histidine kinase NreB</fullName>
        <ecNumber evidence="5">2.7.13.3</ecNumber>
    </recommendedName>
    <alternativeName>
        <fullName evidence="19">Nitrogen regulation protein B</fullName>
    </alternativeName>
</protein>
<feature type="region of interest" description="Disordered" evidence="21">
    <location>
        <begin position="199"/>
        <end position="221"/>
    </location>
</feature>
<dbReference type="SUPFAM" id="SSF55874">
    <property type="entry name" value="ATPase domain of HSP90 chaperone/DNA topoisomerase II/histidine kinase"/>
    <property type="match status" value="1"/>
</dbReference>
<comment type="catalytic activity">
    <reaction evidence="1">
        <text>ATP + protein L-histidine = ADP + protein N-phospho-L-histidine.</text>
        <dbReference type="EC" id="2.7.13.3"/>
    </reaction>
</comment>
<evidence type="ECO:0000256" key="1">
    <source>
        <dbReference type="ARBA" id="ARBA00000085"/>
    </source>
</evidence>
<reference evidence="25" key="1">
    <citation type="submission" date="2020-10" db="EMBL/GenBank/DDBJ databases">
        <title>Sequencing the genomes of 1000 actinobacteria strains.</title>
        <authorList>
            <person name="Klenk H.-P."/>
        </authorList>
    </citation>
    <scope>NUCLEOTIDE SEQUENCE</scope>
    <source>
        <strain evidence="25">DSM 46832</strain>
    </source>
</reference>
<dbReference type="EMBL" id="JADBEB010000001">
    <property type="protein sequence ID" value="MBE1490788.1"/>
    <property type="molecule type" value="Genomic_DNA"/>
</dbReference>
<keyword evidence="8" id="KW-0963">Cytoplasm</keyword>
<dbReference type="PANTHER" id="PTHR24421">
    <property type="entry name" value="NITRATE/NITRITE SENSOR PROTEIN NARX-RELATED"/>
    <property type="match status" value="1"/>
</dbReference>
<comment type="function">
    <text evidence="18">Member of the two-component regulatory system NreB/NreC involved in the control of dissimilatory nitrate/nitrite reduction in response to oxygen. NreB functions as a direct oxygen sensor histidine kinase which is autophosphorylated, in the absence of oxygen, probably at the conserved histidine residue, and transfers its phosphate group probably to a conserved aspartate residue of NreC. NreB/NreC activates the expression of the nitrate (narGHJI) and nitrite (nir) reductase operons, as well as the putative nitrate transporter gene narT.</text>
</comment>
<dbReference type="AlphaFoldDB" id="A0A927M9R7"/>
<dbReference type="RefSeq" id="WP_192770006.1">
    <property type="nucleotide sequence ID" value="NZ_JADBEB010000001.1"/>
</dbReference>
<keyword evidence="7" id="KW-0004">4Fe-4S</keyword>
<evidence type="ECO:0000256" key="16">
    <source>
        <dbReference type="ARBA" id="ARBA00023012"/>
    </source>
</evidence>
<keyword evidence="9" id="KW-0597">Phosphoprotein</keyword>
<dbReference type="Pfam" id="PF07730">
    <property type="entry name" value="HisKA_3"/>
    <property type="match status" value="1"/>
</dbReference>
<evidence type="ECO:0000256" key="18">
    <source>
        <dbReference type="ARBA" id="ARBA00024827"/>
    </source>
</evidence>
<dbReference type="GO" id="GO:0051539">
    <property type="term" value="F:4 iron, 4 sulfur cluster binding"/>
    <property type="evidence" value="ECO:0007669"/>
    <property type="project" value="UniProtKB-KW"/>
</dbReference>
<dbReference type="InterPro" id="IPR005467">
    <property type="entry name" value="His_kinase_dom"/>
</dbReference>
<dbReference type="Proteomes" id="UP000649753">
    <property type="component" value="Unassembled WGS sequence"/>
</dbReference>
<dbReference type="GO" id="GO:0005737">
    <property type="term" value="C:cytoplasm"/>
    <property type="evidence" value="ECO:0007669"/>
    <property type="project" value="UniProtKB-SubCell"/>
</dbReference>
<organism evidence="25 26">
    <name type="scientific">Plantactinospora soyae</name>
    <dbReference type="NCBI Taxonomy" id="1544732"/>
    <lineage>
        <taxon>Bacteria</taxon>
        <taxon>Bacillati</taxon>
        <taxon>Actinomycetota</taxon>
        <taxon>Actinomycetes</taxon>
        <taxon>Micromonosporales</taxon>
        <taxon>Micromonosporaceae</taxon>
        <taxon>Plantactinospora</taxon>
    </lineage>
</organism>
<evidence type="ECO:0000256" key="9">
    <source>
        <dbReference type="ARBA" id="ARBA00022553"/>
    </source>
</evidence>
<dbReference type="Gene3D" id="3.30.565.10">
    <property type="entry name" value="Histidine kinase-like ATPase, C-terminal domain"/>
    <property type="match status" value="1"/>
</dbReference>
<evidence type="ECO:0000313" key="25">
    <source>
        <dbReference type="EMBL" id="MBE1490788.1"/>
    </source>
</evidence>
<evidence type="ECO:0000256" key="5">
    <source>
        <dbReference type="ARBA" id="ARBA00012438"/>
    </source>
</evidence>
<dbReference type="Pfam" id="PF02518">
    <property type="entry name" value="HATPase_c"/>
    <property type="match status" value="1"/>
</dbReference>
<dbReference type="EC" id="2.7.13.3" evidence="5"/>
<dbReference type="SUPFAM" id="SSF158472">
    <property type="entry name" value="HAMP domain-like"/>
    <property type="match status" value="1"/>
</dbReference>
<evidence type="ECO:0000256" key="11">
    <source>
        <dbReference type="ARBA" id="ARBA00022692"/>
    </source>
</evidence>
<keyword evidence="14 22" id="KW-1133">Transmembrane helix</keyword>
<feature type="domain" description="HAMP" evidence="24">
    <location>
        <begin position="256"/>
        <end position="308"/>
    </location>
</feature>
<proteinExistence type="predicted"/>
<dbReference type="GO" id="GO:0000155">
    <property type="term" value="F:phosphorelay sensor kinase activity"/>
    <property type="evidence" value="ECO:0007669"/>
    <property type="project" value="InterPro"/>
</dbReference>
<dbReference type="InterPro" id="IPR036890">
    <property type="entry name" value="HATPase_C_sf"/>
</dbReference>
<evidence type="ECO:0000256" key="17">
    <source>
        <dbReference type="ARBA" id="ARBA00023014"/>
    </source>
</evidence>
<keyword evidence="12" id="KW-0479">Metal-binding</keyword>
<gene>
    <name evidence="25" type="ORF">H4W31_006426</name>
</gene>
<dbReference type="GO" id="GO:0046872">
    <property type="term" value="F:metal ion binding"/>
    <property type="evidence" value="ECO:0007669"/>
    <property type="project" value="UniProtKB-KW"/>
</dbReference>
<keyword evidence="22" id="KW-0472">Membrane</keyword>
<evidence type="ECO:0000256" key="3">
    <source>
        <dbReference type="ARBA" id="ARBA00004370"/>
    </source>
</evidence>
<evidence type="ECO:0000256" key="19">
    <source>
        <dbReference type="ARBA" id="ARBA00030800"/>
    </source>
</evidence>
<evidence type="ECO:0000256" key="22">
    <source>
        <dbReference type="SAM" id="Phobius"/>
    </source>
</evidence>
<dbReference type="GO" id="GO:0016020">
    <property type="term" value="C:membrane"/>
    <property type="evidence" value="ECO:0007669"/>
    <property type="project" value="UniProtKB-SubCell"/>
</dbReference>
<evidence type="ECO:0000256" key="8">
    <source>
        <dbReference type="ARBA" id="ARBA00022490"/>
    </source>
</evidence>
<keyword evidence="17" id="KW-0411">Iron-sulfur</keyword>
<evidence type="ECO:0000256" key="13">
    <source>
        <dbReference type="ARBA" id="ARBA00022777"/>
    </source>
</evidence>
<comment type="caution">
    <text evidence="25">The sequence shown here is derived from an EMBL/GenBank/DDBJ whole genome shotgun (WGS) entry which is preliminary data.</text>
</comment>
<evidence type="ECO:0000259" key="24">
    <source>
        <dbReference type="PROSITE" id="PS50885"/>
    </source>
</evidence>
<dbReference type="PROSITE" id="PS50109">
    <property type="entry name" value="HIS_KIN"/>
    <property type="match status" value="1"/>
</dbReference>
<feature type="domain" description="Histidine kinase" evidence="23">
    <location>
        <begin position="325"/>
        <end position="518"/>
    </location>
</feature>
<dbReference type="PROSITE" id="PS50885">
    <property type="entry name" value="HAMP"/>
    <property type="match status" value="1"/>
</dbReference>
<evidence type="ECO:0000259" key="23">
    <source>
        <dbReference type="PROSITE" id="PS50109"/>
    </source>
</evidence>
<evidence type="ECO:0000256" key="7">
    <source>
        <dbReference type="ARBA" id="ARBA00022485"/>
    </source>
</evidence>
<comment type="cofactor">
    <cofactor evidence="2">
        <name>[4Fe-4S] cluster</name>
        <dbReference type="ChEBI" id="CHEBI:49883"/>
    </cofactor>
</comment>
<dbReference type="Gene3D" id="1.20.5.1930">
    <property type="match status" value="1"/>
</dbReference>
<dbReference type="InterPro" id="IPR003594">
    <property type="entry name" value="HATPase_dom"/>
</dbReference>
<keyword evidence="11 22" id="KW-0812">Transmembrane</keyword>
<keyword evidence="13 25" id="KW-0418">Kinase</keyword>
<dbReference type="SMART" id="SM00387">
    <property type="entry name" value="HATPase_c"/>
    <property type="match status" value="1"/>
</dbReference>
<dbReference type="InterPro" id="IPR050482">
    <property type="entry name" value="Sensor_HK_TwoCompSys"/>
</dbReference>
<keyword evidence="10" id="KW-0808">Transferase</keyword>
<sequence>MFSRFGLRSRMAVSYVLVSAAAVLVVETAVLAVMVPRIGAANDTLEQARQRAIEAQDTARQGKAEFLALQTAAAAGDDASVAAAGRLLGSSDEKLLVAAATVVAGPSQPEQHRDGVSDHLRALATVDGRVVGSGPGGHVARNLRLPAEAISDSARGGRTEANGRPASWAAEPVEITDPTGTRRVIGIAYALLWDPDPARKRDASKPVNGTTSAAGEGGRKPEDAIVPGIGSLVLPGAVVLVLLLPVGALFGLFSTGRLIRRIRRLAGATSAMAGGDLGARLPVSGADEVGRLEQAFNAMAERLEAARQAERRAAGSEARRAERTRIARELHDSMTQELFSASLLAGGLRKALRTSAELRPQAESLERSLERTMREMRAMLLELRPVALEDAGLAEALAELCRAYEVRLGITIATSIEPPWLDAPVEHAVLRVVQEALGNAVRHAEPGTIELRVAAIRGQVAVTVQDDGRGFDPAATADRHGMGLTLMRERVGELGGTLDLVSAPERGTTVRVLLPAGAG</sequence>
<dbReference type="InterPro" id="IPR003660">
    <property type="entry name" value="HAMP_dom"/>
</dbReference>
<keyword evidence="20" id="KW-0175">Coiled coil</keyword>
<dbReference type="PRINTS" id="PR00344">
    <property type="entry name" value="BCTRLSENSOR"/>
</dbReference>
<dbReference type="CDD" id="cd16917">
    <property type="entry name" value="HATPase_UhpB-NarQ-NarX-like"/>
    <property type="match status" value="1"/>
</dbReference>
<dbReference type="InterPro" id="IPR004358">
    <property type="entry name" value="Sig_transdc_His_kin-like_C"/>
</dbReference>
<dbReference type="Pfam" id="PF00672">
    <property type="entry name" value="HAMP"/>
    <property type="match status" value="1"/>
</dbReference>
<keyword evidence="15" id="KW-0408">Iron</keyword>
<feature type="transmembrane region" description="Helical" evidence="22">
    <location>
        <begin position="232"/>
        <end position="254"/>
    </location>
</feature>
<dbReference type="SMART" id="SM00304">
    <property type="entry name" value="HAMP"/>
    <property type="match status" value="1"/>
</dbReference>
<evidence type="ECO:0000256" key="4">
    <source>
        <dbReference type="ARBA" id="ARBA00004496"/>
    </source>
</evidence>